<dbReference type="Proteomes" id="UP000290365">
    <property type="component" value="Chromosome"/>
</dbReference>
<keyword evidence="2" id="KW-0560">Oxidoreductase</keyword>
<dbReference type="Pfam" id="PF20256">
    <property type="entry name" value="MoCoBD_2"/>
    <property type="match status" value="1"/>
</dbReference>
<protein>
    <submittedName>
        <fullName evidence="4">Xanthine dehydrogenase family protein molybdopterin-binding subunit</fullName>
    </submittedName>
</protein>
<feature type="domain" description="Aldehyde oxidase/xanthine dehydrogenase a/b hammerhead" evidence="3">
    <location>
        <begin position="18"/>
        <end position="129"/>
    </location>
</feature>
<evidence type="ECO:0000256" key="2">
    <source>
        <dbReference type="ARBA" id="ARBA00023002"/>
    </source>
</evidence>
<dbReference type="KEGG" id="kbs:EPA93_17125"/>
<keyword evidence="1" id="KW-0500">Molybdenum</keyword>
<dbReference type="SMART" id="SM01008">
    <property type="entry name" value="Ald_Xan_dh_C"/>
    <property type="match status" value="1"/>
</dbReference>
<dbReference type="PANTHER" id="PTHR11908:SF132">
    <property type="entry name" value="ALDEHYDE OXIDASE 1-RELATED"/>
    <property type="match status" value="1"/>
</dbReference>
<dbReference type="SUPFAM" id="SSF56003">
    <property type="entry name" value="Molybdenum cofactor-binding domain"/>
    <property type="match status" value="1"/>
</dbReference>
<dbReference type="AlphaFoldDB" id="A0A4P6JR21"/>
<dbReference type="RefSeq" id="WP_129888677.1">
    <property type="nucleotide sequence ID" value="NZ_CP035758.1"/>
</dbReference>
<proteinExistence type="predicted"/>
<dbReference type="InterPro" id="IPR036856">
    <property type="entry name" value="Ald_Oxase/Xan_DH_a/b_sf"/>
</dbReference>
<evidence type="ECO:0000313" key="4">
    <source>
        <dbReference type="EMBL" id="QBD77622.1"/>
    </source>
</evidence>
<accession>A0A4P6JR21</accession>
<dbReference type="OrthoDB" id="9759791at2"/>
<dbReference type="InterPro" id="IPR037165">
    <property type="entry name" value="AldOxase/xan_DH_Mopterin-bd_sf"/>
</dbReference>
<gene>
    <name evidence="4" type="ORF">EPA93_17125</name>
</gene>
<organism evidence="4 5">
    <name type="scientific">Ktedonosporobacter rubrisoli</name>
    <dbReference type="NCBI Taxonomy" id="2509675"/>
    <lineage>
        <taxon>Bacteria</taxon>
        <taxon>Bacillati</taxon>
        <taxon>Chloroflexota</taxon>
        <taxon>Ktedonobacteria</taxon>
        <taxon>Ktedonobacterales</taxon>
        <taxon>Ktedonosporobacteraceae</taxon>
        <taxon>Ktedonosporobacter</taxon>
    </lineage>
</organism>
<dbReference type="Pfam" id="PF02738">
    <property type="entry name" value="MoCoBD_1"/>
    <property type="match status" value="1"/>
</dbReference>
<dbReference type="GO" id="GO:0005506">
    <property type="term" value="F:iron ion binding"/>
    <property type="evidence" value="ECO:0007669"/>
    <property type="project" value="InterPro"/>
</dbReference>
<dbReference type="InterPro" id="IPR046867">
    <property type="entry name" value="AldOxase/xan_DH_MoCoBD2"/>
</dbReference>
<keyword evidence="5" id="KW-1185">Reference proteome</keyword>
<sequence>MSMIGQRVRRRVDPRMLRGKGQYVADLRLPGMLHAAFVRSPYAHARIVDIDVTAAKKMPGVAAIFCANDTEFPALPLLLPHPSLKAVTQQPFSREVAHVGEPVALVLADSRYHAEDACEAIDITYEPLEAVVTVQGASSQDAALAHTWLESNLAASFVQNVGEAQAALNEAPIVVSLEMAIGRVSCMPIECRGLLASWSAGLGQSGLTVYASTQVPHMMRRIYADMFDLPELSIRVVAPDVGGGFGAKEPFYVEDFLIAWAAKEADRPVSWIEDRMENLQVSVHEREQHHRANMGLTRTGEILAVTDSFMANTGAYVPWGVVVPLLTSTLIPGPYKVPNYYCQAEIWYTNTTPLAPYRGAGRPQAALIINRLLDKAADQLGIDPAELRFKNLIKPDEFPYNTGLLSRDGTAMQLDSGNYQALLNSALEQGQYWAWRKKQKAGSNGKLVGIGLSMAIENTAIGPHEGATVTIESNGDITIKTGAASQGQAHETTLAQIAATVFHTSLERVHVREGDTALIPYGTGTFASRTAVVAGSAIQLASEKVRQKLLALAAHMLEASAEDLELVAGVVQVRGAAQRSISFAQLARLASGRFPGATFTYPIEPGLNATEYFTPSGSVYAAAAHLAVVEVDAQTGRISILDYTAIHDCGTILNPLVVDGQVMGGVVAGIGTAMFEEVRYDEQGQLLTSTLVDYLMPAAAEMPDIKVAHIQTPTPLNPLGAKGAGEGGAIPSPAAIVAAVEDALRPFQVSICQIPVTPQRIQKLINAAKKQAMAGEEDKLEKSVDE</sequence>
<dbReference type="Gene3D" id="3.30.365.10">
    <property type="entry name" value="Aldehyde oxidase/xanthine dehydrogenase, molybdopterin binding domain"/>
    <property type="match status" value="4"/>
</dbReference>
<dbReference type="Gene3D" id="3.90.1170.50">
    <property type="entry name" value="Aldehyde oxidase/xanthine dehydrogenase, a/b hammerhead"/>
    <property type="match status" value="1"/>
</dbReference>
<dbReference type="InterPro" id="IPR008274">
    <property type="entry name" value="AldOxase/xan_DH_MoCoBD1"/>
</dbReference>
<dbReference type="PANTHER" id="PTHR11908">
    <property type="entry name" value="XANTHINE DEHYDROGENASE"/>
    <property type="match status" value="1"/>
</dbReference>
<evidence type="ECO:0000313" key="5">
    <source>
        <dbReference type="Proteomes" id="UP000290365"/>
    </source>
</evidence>
<dbReference type="SUPFAM" id="SSF54665">
    <property type="entry name" value="CO dehydrogenase molybdoprotein N-domain-like"/>
    <property type="match status" value="1"/>
</dbReference>
<dbReference type="InterPro" id="IPR016208">
    <property type="entry name" value="Ald_Oxase/xanthine_DH-like"/>
</dbReference>
<reference evidence="4 5" key="1">
    <citation type="submission" date="2019-01" db="EMBL/GenBank/DDBJ databases">
        <title>Ktedonosporobacter rubrisoli SCAWS-G2.</title>
        <authorList>
            <person name="Huang Y."/>
            <person name="Yan B."/>
        </authorList>
    </citation>
    <scope>NUCLEOTIDE SEQUENCE [LARGE SCALE GENOMIC DNA]</scope>
    <source>
        <strain evidence="4 5">SCAWS-G2</strain>
    </source>
</reference>
<evidence type="ECO:0000259" key="3">
    <source>
        <dbReference type="SMART" id="SM01008"/>
    </source>
</evidence>
<evidence type="ECO:0000256" key="1">
    <source>
        <dbReference type="ARBA" id="ARBA00022505"/>
    </source>
</evidence>
<dbReference type="EMBL" id="CP035758">
    <property type="protein sequence ID" value="QBD77622.1"/>
    <property type="molecule type" value="Genomic_DNA"/>
</dbReference>
<dbReference type="InterPro" id="IPR000674">
    <property type="entry name" value="Ald_Oxase/Xan_DH_a/b"/>
</dbReference>
<name>A0A4P6JR21_KTERU</name>
<dbReference type="GO" id="GO:0016491">
    <property type="term" value="F:oxidoreductase activity"/>
    <property type="evidence" value="ECO:0007669"/>
    <property type="project" value="UniProtKB-KW"/>
</dbReference>
<dbReference type="Pfam" id="PF01315">
    <property type="entry name" value="Ald_Xan_dh_C"/>
    <property type="match status" value="1"/>
</dbReference>